<dbReference type="Pfam" id="PF02458">
    <property type="entry name" value="Transferase"/>
    <property type="match status" value="1"/>
</dbReference>
<evidence type="ECO:0000256" key="2">
    <source>
        <dbReference type="ARBA" id="ARBA00022679"/>
    </source>
</evidence>
<sequence>MASGSNKYEVKIRSVDTVVPVVLVQEHRLRQSNFDLLIPPVDAGLYFCFQKPARTTCQDASVEFTSFPTMVAGCSPQSGSFKEILCNSRGVDLIEAYADVELRELNLYNPDDSVDAKLLPKKINGILGIQVTELRCGAMLVGCKFDHRAADGYSFFLFMSAWADIARNKPINQMPSFCRFLLSSRIISPSNSSDPIYDRIYTPLSFLPPVNPEISPNTPINRIYYISAVNIAELQELSGHRHSKLVCFIAYFWKMLARSACQGEKSCTMGAVVNGRSFMKTVRGDNFMENYFGNILSIPFGNLQVKTLLDMKLAEVAEEVNKWLSPAKTGDHFLGLHDWVEARRPKPILSTMQEMGGYLMPIPQPTTGDWVVYAHVAPSIAAAMEQEPTIFRPLRTLAEYDSSSSRARL</sequence>
<comment type="similarity">
    <text evidence="1">Belongs to the plant acyltransferase family.</text>
</comment>
<keyword evidence="2" id="KW-0808">Transferase</keyword>
<protein>
    <submittedName>
        <fullName evidence="4">Uncharacterized protein</fullName>
    </submittedName>
</protein>
<keyword evidence="3" id="KW-0012">Acyltransferase</keyword>
<dbReference type="PANTHER" id="PTHR31642:SF266">
    <property type="entry name" value="HXXXD-TYPE ACYL-TRANSFERASE FAMILY PROTEIN"/>
    <property type="match status" value="1"/>
</dbReference>
<evidence type="ECO:0000256" key="1">
    <source>
        <dbReference type="ARBA" id="ARBA00009861"/>
    </source>
</evidence>
<dbReference type="Gene3D" id="3.30.559.10">
    <property type="entry name" value="Chloramphenicol acetyltransferase-like domain"/>
    <property type="match status" value="2"/>
</dbReference>
<dbReference type="EMBL" id="JAMRDG010000001">
    <property type="protein sequence ID" value="KAJ3696568.1"/>
    <property type="molecule type" value="Genomic_DNA"/>
</dbReference>
<name>A0AAD6EPP2_9POAL</name>
<organism evidence="4 5">
    <name type="scientific">Rhynchospora tenuis</name>
    <dbReference type="NCBI Taxonomy" id="198213"/>
    <lineage>
        <taxon>Eukaryota</taxon>
        <taxon>Viridiplantae</taxon>
        <taxon>Streptophyta</taxon>
        <taxon>Embryophyta</taxon>
        <taxon>Tracheophyta</taxon>
        <taxon>Spermatophyta</taxon>
        <taxon>Magnoliopsida</taxon>
        <taxon>Liliopsida</taxon>
        <taxon>Poales</taxon>
        <taxon>Cyperaceae</taxon>
        <taxon>Cyperoideae</taxon>
        <taxon>Rhynchosporeae</taxon>
        <taxon>Rhynchospora</taxon>
    </lineage>
</organism>
<dbReference type="PANTHER" id="PTHR31642">
    <property type="entry name" value="TRICHOTHECENE 3-O-ACETYLTRANSFERASE"/>
    <property type="match status" value="1"/>
</dbReference>
<reference evidence="4 5" key="1">
    <citation type="journal article" date="2022" name="Cell">
        <title>Repeat-based holocentromeres influence genome architecture and karyotype evolution.</title>
        <authorList>
            <person name="Hofstatter P.G."/>
            <person name="Thangavel G."/>
            <person name="Lux T."/>
            <person name="Neumann P."/>
            <person name="Vondrak T."/>
            <person name="Novak P."/>
            <person name="Zhang M."/>
            <person name="Costa L."/>
            <person name="Castellani M."/>
            <person name="Scott A."/>
            <person name="Toegelov H."/>
            <person name="Fuchs J."/>
            <person name="Mata-Sucre Y."/>
            <person name="Dias Y."/>
            <person name="Vanzela A.L.L."/>
            <person name="Huettel B."/>
            <person name="Almeida C.C.S."/>
            <person name="Simkova H."/>
            <person name="Souza G."/>
            <person name="Pedrosa-Harand A."/>
            <person name="Macas J."/>
            <person name="Mayer K.F.X."/>
            <person name="Houben A."/>
            <person name="Marques A."/>
        </authorList>
    </citation>
    <scope>NUCLEOTIDE SEQUENCE [LARGE SCALE GENOMIC DNA]</scope>
    <source>
        <strain evidence="4">RhyTen1mFocal</strain>
    </source>
</reference>
<dbReference type="Proteomes" id="UP001210211">
    <property type="component" value="Unassembled WGS sequence"/>
</dbReference>
<evidence type="ECO:0000256" key="3">
    <source>
        <dbReference type="ARBA" id="ARBA00023315"/>
    </source>
</evidence>
<evidence type="ECO:0000313" key="4">
    <source>
        <dbReference type="EMBL" id="KAJ3696568.1"/>
    </source>
</evidence>
<dbReference type="InterPro" id="IPR050317">
    <property type="entry name" value="Plant_Fungal_Acyltransferase"/>
</dbReference>
<evidence type="ECO:0000313" key="5">
    <source>
        <dbReference type="Proteomes" id="UP001210211"/>
    </source>
</evidence>
<accession>A0AAD6EPP2</accession>
<comment type="caution">
    <text evidence="4">The sequence shown here is derived from an EMBL/GenBank/DDBJ whole genome shotgun (WGS) entry which is preliminary data.</text>
</comment>
<proteinExistence type="inferred from homology"/>
<gene>
    <name evidence="4" type="ORF">LUZ61_000273</name>
</gene>
<dbReference type="AlphaFoldDB" id="A0AAD6EPP2"/>
<dbReference type="InterPro" id="IPR023213">
    <property type="entry name" value="CAT-like_dom_sf"/>
</dbReference>
<dbReference type="GO" id="GO:0016747">
    <property type="term" value="F:acyltransferase activity, transferring groups other than amino-acyl groups"/>
    <property type="evidence" value="ECO:0007669"/>
    <property type="project" value="TreeGrafter"/>
</dbReference>
<keyword evidence="5" id="KW-1185">Reference proteome</keyword>